<dbReference type="InterPro" id="IPR001587">
    <property type="entry name" value="RNase_J_CS"/>
</dbReference>
<evidence type="ECO:0000259" key="9">
    <source>
        <dbReference type="SMART" id="SM00849"/>
    </source>
</evidence>
<dbReference type="GO" id="GO:0008270">
    <property type="term" value="F:zinc ion binding"/>
    <property type="evidence" value="ECO:0007669"/>
    <property type="project" value="InterPro"/>
</dbReference>
<dbReference type="PIRSF" id="PIRSF004803">
    <property type="entry name" value="RnjA"/>
    <property type="match status" value="1"/>
</dbReference>
<dbReference type="InterPro" id="IPR036866">
    <property type="entry name" value="RibonucZ/Hydroxyglut_hydro"/>
</dbReference>
<dbReference type="InterPro" id="IPR042173">
    <property type="entry name" value="RNase_J_2"/>
</dbReference>
<keyword evidence="4" id="KW-0255">Endonuclease</keyword>
<reference evidence="10" key="1">
    <citation type="submission" date="2020-05" db="EMBL/GenBank/DDBJ databases">
        <authorList>
            <person name="Chiriac C."/>
            <person name="Salcher M."/>
            <person name="Ghai R."/>
            <person name="Kavagutti S V."/>
        </authorList>
    </citation>
    <scope>NUCLEOTIDE SEQUENCE</scope>
</reference>
<dbReference type="InterPro" id="IPR055132">
    <property type="entry name" value="RNase_J_b_CASP"/>
</dbReference>
<dbReference type="AlphaFoldDB" id="A0A6J6QGV0"/>
<dbReference type="EMBL" id="CAEZXP010000008">
    <property type="protein sequence ID" value="CAB4708285.1"/>
    <property type="molecule type" value="Genomic_DNA"/>
</dbReference>
<keyword evidence="3" id="KW-0479">Metal-binding</keyword>
<evidence type="ECO:0000256" key="4">
    <source>
        <dbReference type="ARBA" id="ARBA00022759"/>
    </source>
</evidence>
<dbReference type="Gene3D" id="3.60.15.10">
    <property type="entry name" value="Ribonuclease Z/Hydroxyacylglutathione hydrolase-like"/>
    <property type="match status" value="1"/>
</dbReference>
<dbReference type="InterPro" id="IPR041636">
    <property type="entry name" value="RNase_J_C"/>
</dbReference>
<keyword evidence="7" id="KW-0269">Exonuclease</keyword>
<dbReference type="NCBIfam" id="TIGR00649">
    <property type="entry name" value="MG423"/>
    <property type="match status" value="1"/>
</dbReference>
<evidence type="ECO:0000256" key="5">
    <source>
        <dbReference type="ARBA" id="ARBA00022801"/>
    </source>
</evidence>
<dbReference type="Pfam" id="PF00753">
    <property type="entry name" value="Lactamase_B"/>
    <property type="match status" value="1"/>
</dbReference>
<dbReference type="InterPro" id="IPR011108">
    <property type="entry name" value="RMMBL"/>
</dbReference>
<dbReference type="InterPro" id="IPR001279">
    <property type="entry name" value="Metallo-B-lactamas"/>
</dbReference>
<dbReference type="Pfam" id="PF17770">
    <property type="entry name" value="RNase_J_C"/>
    <property type="match status" value="1"/>
</dbReference>
<dbReference type="InterPro" id="IPR030854">
    <property type="entry name" value="RNase_J_bac"/>
</dbReference>
<dbReference type="Gene3D" id="3.10.20.580">
    <property type="match status" value="1"/>
</dbReference>
<evidence type="ECO:0000256" key="1">
    <source>
        <dbReference type="ARBA" id="ARBA00022490"/>
    </source>
</evidence>
<dbReference type="InterPro" id="IPR004613">
    <property type="entry name" value="RNase_J"/>
</dbReference>
<keyword evidence="5" id="KW-0378">Hydrolase</keyword>
<dbReference type="GO" id="GO:0003723">
    <property type="term" value="F:RNA binding"/>
    <property type="evidence" value="ECO:0007669"/>
    <property type="project" value="UniProtKB-KW"/>
</dbReference>
<dbReference type="GO" id="GO:0004534">
    <property type="term" value="F:5'-3' RNA exonuclease activity"/>
    <property type="evidence" value="ECO:0007669"/>
    <property type="project" value="InterPro"/>
</dbReference>
<dbReference type="GO" id="GO:0004521">
    <property type="term" value="F:RNA endonuclease activity"/>
    <property type="evidence" value="ECO:0007669"/>
    <property type="project" value="InterPro"/>
</dbReference>
<dbReference type="CDD" id="cd07714">
    <property type="entry name" value="RNaseJ_MBL-fold"/>
    <property type="match status" value="1"/>
</dbReference>
<organism evidence="10">
    <name type="scientific">freshwater metagenome</name>
    <dbReference type="NCBI Taxonomy" id="449393"/>
    <lineage>
        <taxon>unclassified sequences</taxon>
        <taxon>metagenomes</taxon>
        <taxon>ecological metagenomes</taxon>
    </lineage>
</organism>
<evidence type="ECO:0000313" key="10">
    <source>
        <dbReference type="EMBL" id="CAB4708285.1"/>
    </source>
</evidence>
<proteinExistence type="inferred from homology"/>
<evidence type="ECO:0000256" key="6">
    <source>
        <dbReference type="ARBA" id="ARBA00022833"/>
    </source>
</evidence>
<dbReference type="PROSITE" id="PS01292">
    <property type="entry name" value="UPF0036"/>
    <property type="match status" value="1"/>
</dbReference>
<dbReference type="GO" id="GO:0006396">
    <property type="term" value="P:RNA processing"/>
    <property type="evidence" value="ECO:0007669"/>
    <property type="project" value="InterPro"/>
</dbReference>
<feature type="domain" description="Metallo-beta-lactamase" evidence="9">
    <location>
        <begin position="18"/>
        <end position="213"/>
    </location>
</feature>
<dbReference type="Pfam" id="PF22505">
    <property type="entry name" value="RNase_J_b_CASP"/>
    <property type="match status" value="1"/>
</dbReference>
<dbReference type="SMART" id="SM00849">
    <property type="entry name" value="Lactamase_B"/>
    <property type="match status" value="1"/>
</dbReference>
<sequence length="547" mass="59684">MTDDVVRIIPLGGLGEVGKNMTVFETGGEIIVVDAGIAFPRDEHLGVDLILPDFGYLEGKEVRAVILTHAHEDHVGGLPYLLREIRVQEVWATRLTLALVQSKLDEHGLLRAAELREAIPEAGAVELGPFSLEFIRMSHSVPDAVGVAISTKAGRIFHTGDWKLDFTPVDGLKTDVGRLADLGNRGVDLLLGDSTNAERPGYTRSERVVGEAFRQLIPQRTGRVLISSFASNIHRMQQAIDVAVDEGRRVAVVGRSMRKNLNIARSLGYITAPDDVFVKPADLDELPPDEQLILCTGSQGEPLSALTRIAYNDHPSIVVERGDTVIISARPVPGNELRVHDSINRLTRSGAEVLHEENAPVHVSGHACSEEMRTLIGLVRPKAVMPIHGEYRMQAAHARIAREAGVPANAIVIAENGDVVELSKNGVHLGERVESGVTFVDGLGVGDISDVALRDRRHLSEDGVLIIVATLSNGTVSPPELISRGFAESEELLSDMREEAHEIVRGLLEDDVREIKLLQEHLHDGIGQLVYDRTRRRPMILPVVVEV</sequence>
<evidence type="ECO:0000256" key="2">
    <source>
        <dbReference type="ARBA" id="ARBA00022722"/>
    </source>
</evidence>
<evidence type="ECO:0000256" key="3">
    <source>
        <dbReference type="ARBA" id="ARBA00022723"/>
    </source>
</evidence>
<gene>
    <name evidence="10" type="ORF">UFOPK2399_01823</name>
</gene>
<dbReference type="PANTHER" id="PTHR43694:SF1">
    <property type="entry name" value="RIBONUCLEASE J"/>
    <property type="match status" value="1"/>
</dbReference>
<keyword evidence="6" id="KW-0862">Zinc</keyword>
<keyword evidence="1" id="KW-0963">Cytoplasm</keyword>
<dbReference type="PANTHER" id="PTHR43694">
    <property type="entry name" value="RIBONUCLEASE J"/>
    <property type="match status" value="1"/>
</dbReference>
<evidence type="ECO:0000256" key="7">
    <source>
        <dbReference type="ARBA" id="ARBA00022839"/>
    </source>
</evidence>
<name>A0A6J6QGV0_9ZZZZ</name>
<evidence type="ECO:0000256" key="8">
    <source>
        <dbReference type="ARBA" id="ARBA00022884"/>
    </source>
</evidence>
<dbReference type="Pfam" id="PF07521">
    <property type="entry name" value="RMMBL"/>
    <property type="match status" value="1"/>
</dbReference>
<accession>A0A6J6QGV0</accession>
<dbReference type="Gene3D" id="3.40.50.10710">
    <property type="entry name" value="Metallo-hydrolase/oxidoreductase"/>
    <property type="match status" value="1"/>
</dbReference>
<dbReference type="HAMAP" id="MF_01491">
    <property type="entry name" value="RNase_J_bact"/>
    <property type="match status" value="1"/>
</dbReference>
<dbReference type="SUPFAM" id="SSF56281">
    <property type="entry name" value="Metallo-hydrolase/oxidoreductase"/>
    <property type="match status" value="1"/>
</dbReference>
<keyword evidence="2" id="KW-0540">Nuclease</keyword>
<protein>
    <submittedName>
        <fullName evidence="10">Unannotated protein</fullName>
    </submittedName>
</protein>
<keyword evidence="8" id="KW-0694">RNA-binding</keyword>